<name>A0A8E2DY72_9PEZI</name>
<dbReference type="InterPro" id="IPR032710">
    <property type="entry name" value="NTF2-like_dom_sf"/>
</dbReference>
<proteinExistence type="predicted"/>
<dbReference type="InterPro" id="IPR037401">
    <property type="entry name" value="SnoaL-like"/>
</dbReference>
<feature type="domain" description="SnoaL-like" evidence="1">
    <location>
        <begin position="8"/>
        <end position="114"/>
    </location>
</feature>
<dbReference type="Proteomes" id="UP000250266">
    <property type="component" value="Unassembled WGS sequence"/>
</dbReference>
<dbReference type="AlphaFoldDB" id="A0A8E2DY72"/>
<dbReference type="Pfam" id="PF13577">
    <property type="entry name" value="SnoaL_4"/>
    <property type="match status" value="1"/>
</dbReference>
<keyword evidence="3" id="KW-1185">Reference proteome</keyword>
<accession>A0A8E2DY72</accession>
<gene>
    <name evidence="2" type="ORF">K432DRAFT_410391</name>
</gene>
<evidence type="ECO:0000313" key="3">
    <source>
        <dbReference type="Proteomes" id="UP000250266"/>
    </source>
</evidence>
<evidence type="ECO:0000313" key="2">
    <source>
        <dbReference type="EMBL" id="OCK73808.1"/>
    </source>
</evidence>
<organism evidence="2 3">
    <name type="scientific">Lepidopterella palustris CBS 459.81</name>
    <dbReference type="NCBI Taxonomy" id="1314670"/>
    <lineage>
        <taxon>Eukaryota</taxon>
        <taxon>Fungi</taxon>
        <taxon>Dikarya</taxon>
        <taxon>Ascomycota</taxon>
        <taxon>Pezizomycotina</taxon>
        <taxon>Dothideomycetes</taxon>
        <taxon>Pleosporomycetidae</taxon>
        <taxon>Mytilinidiales</taxon>
        <taxon>Argynnaceae</taxon>
        <taxon>Lepidopterella</taxon>
    </lineage>
</organism>
<evidence type="ECO:0000259" key="1">
    <source>
        <dbReference type="Pfam" id="PF13577"/>
    </source>
</evidence>
<dbReference type="EMBL" id="KV745648">
    <property type="protein sequence ID" value="OCK73808.1"/>
    <property type="molecule type" value="Genomic_DNA"/>
</dbReference>
<sequence length="159" mass="17682">MTATNFSDWLAISNLLARYCDLFDSGDYEGYSQLFSHGRIVGPDGAVREGAVAVLHHQQHSTLYEDGTPRTSHVNSNLHIEVADDRMTATARSYVTVFQALEDFRFSRLLAGGIWILFTKSMELGIFVSDGLLFLCGETSVNISGYDYTCCCILEVSYN</sequence>
<dbReference type="Gene3D" id="3.10.450.50">
    <property type="match status" value="1"/>
</dbReference>
<dbReference type="SUPFAM" id="SSF54427">
    <property type="entry name" value="NTF2-like"/>
    <property type="match status" value="1"/>
</dbReference>
<protein>
    <recommendedName>
        <fullName evidence="1">SnoaL-like domain-containing protein</fullName>
    </recommendedName>
</protein>
<reference evidence="2 3" key="1">
    <citation type="journal article" date="2016" name="Nat. Commun.">
        <title>Ectomycorrhizal ecology is imprinted in the genome of the dominant symbiotic fungus Cenococcum geophilum.</title>
        <authorList>
            <consortium name="DOE Joint Genome Institute"/>
            <person name="Peter M."/>
            <person name="Kohler A."/>
            <person name="Ohm R.A."/>
            <person name="Kuo A."/>
            <person name="Krutzmann J."/>
            <person name="Morin E."/>
            <person name="Arend M."/>
            <person name="Barry K.W."/>
            <person name="Binder M."/>
            <person name="Choi C."/>
            <person name="Clum A."/>
            <person name="Copeland A."/>
            <person name="Grisel N."/>
            <person name="Haridas S."/>
            <person name="Kipfer T."/>
            <person name="LaButti K."/>
            <person name="Lindquist E."/>
            <person name="Lipzen A."/>
            <person name="Maire R."/>
            <person name="Meier B."/>
            <person name="Mihaltcheva S."/>
            <person name="Molinier V."/>
            <person name="Murat C."/>
            <person name="Poggeler S."/>
            <person name="Quandt C.A."/>
            <person name="Sperisen C."/>
            <person name="Tritt A."/>
            <person name="Tisserant E."/>
            <person name="Crous P.W."/>
            <person name="Henrissat B."/>
            <person name="Nehls U."/>
            <person name="Egli S."/>
            <person name="Spatafora J.W."/>
            <person name="Grigoriev I.V."/>
            <person name="Martin F.M."/>
        </authorList>
    </citation>
    <scope>NUCLEOTIDE SEQUENCE [LARGE SCALE GENOMIC DNA]</scope>
    <source>
        <strain evidence="2 3">CBS 459.81</strain>
    </source>
</reference>